<dbReference type="PANTHER" id="PTHR23419:SF8">
    <property type="entry name" value="FI09726P"/>
    <property type="match status" value="1"/>
</dbReference>
<dbReference type="HOGENOM" id="CLU_098807_3_1_1"/>
<dbReference type="Pfam" id="PF03091">
    <property type="entry name" value="CutA1"/>
    <property type="match status" value="1"/>
</dbReference>
<gene>
    <name evidence="2" type="ORF">O9G_005489</name>
</gene>
<dbReference type="PANTHER" id="PTHR23419">
    <property type="entry name" value="DIVALENT CATION TOLERANCE CUTA-RELATED"/>
    <property type="match status" value="1"/>
</dbReference>
<dbReference type="OrthoDB" id="2017693at2759"/>
<name>A0A075B2X2_ROZAC</name>
<dbReference type="SUPFAM" id="SSF54913">
    <property type="entry name" value="GlnB-like"/>
    <property type="match status" value="1"/>
</dbReference>
<dbReference type="InterPro" id="IPR004323">
    <property type="entry name" value="Ion_tolerance_CutA"/>
</dbReference>
<dbReference type="OMA" id="VYTTFPD"/>
<keyword evidence="3" id="KW-1185">Reference proteome</keyword>
<dbReference type="GO" id="GO:0005507">
    <property type="term" value="F:copper ion binding"/>
    <property type="evidence" value="ECO:0007669"/>
    <property type="project" value="TreeGrafter"/>
</dbReference>
<evidence type="ECO:0000256" key="1">
    <source>
        <dbReference type="ARBA" id="ARBA00010169"/>
    </source>
</evidence>
<evidence type="ECO:0000313" key="3">
    <source>
        <dbReference type="Proteomes" id="UP000030755"/>
    </source>
</evidence>
<dbReference type="InterPro" id="IPR015867">
    <property type="entry name" value="N-reg_PII/ATP_PRibTrfase_C"/>
</dbReference>
<dbReference type="Proteomes" id="UP000030755">
    <property type="component" value="Unassembled WGS sequence"/>
</dbReference>
<comment type="similarity">
    <text evidence="1">Belongs to the CutA family.</text>
</comment>
<dbReference type="GO" id="GO:0010038">
    <property type="term" value="P:response to metal ion"/>
    <property type="evidence" value="ECO:0007669"/>
    <property type="project" value="InterPro"/>
</dbReference>
<dbReference type="Gene3D" id="3.30.70.120">
    <property type="match status" value="1"/>
</dbReference>
<sequence length="116" mass="13278">MATANISKRFCIVYITCPKIEVAESLAKMLLEKRTIACANVLPNVTSIYRWNGEIKQDPEVLMLKMIKTRQDKLCALKSIVEKEHPYDVPEIVSVPMQDGSDNYLQWLDSCLDDEK</sequence>
<dbReference type="EMBL" id="KE560486">
    <property type="protein sequence ID" value="EPZ36689.1"/>
    <property type="molecule type" value="Genomic_DNA"/>
</dbReference>
<accession>A0A075B2X2</accession>
<dbReference type="InterPro" id="IPR011322">
    <property type="entry name" value="N-reg_PII-like_a/b"/>
</dbReference>
<organism evidence="2 3">
    <name type="scientific">Rozella allomycis (strain CSF55)</name>
    <dbReference type="NCBI Taxonomy" id="988480"/>
    <lineage>
        <taxon>Eukaryota</taxon>
        <taxon>Fungi</taxon>
        <taxon>Fungi incertae sedis</taxon>
        <taxon>Cryptomycota</taxon>
        <taxon>Cryptomycota incertae sedis</taxon>
        <taxon>Rozella</taxon>
    </lineage>
</organism>
<evidence type="ECO:0000313" key="2">
    <source>
        <dbReference type="EMBL" id="EPZ36689.1"/>
    </source>
</evidence>
<protein>
    <submittedName>
        <fullName evidence="2">Divalent ion tolerance protein, CutA domain-containing protein</fullName>
    </submittedName>
</protein>
<reference evidence="2 3" key="1">
    <citation type="journal article" date="2013" name="Curr. Biol.">
        <title>Shared signatures of parasitism and phylogenomics unite Cryptomycota and microsporidia.</title>
        <authorList>
            <person name="James T.Y."/>
            <person name="Pelin A."/>
            <person name="Bonen L."/>
            <person name="Ahrendt S."/>
            <person name="Sain D."/>
            <person name="Corradi N."/>
            <person name="Stajich J.E."/>
        </authorList>
    </citation>
    <scope>NUCLEOTIDE SEQUENCE [LARGE SCALE GENOMIC DNA]</scope>
    <source>
        <strain evidence="2 3">CSF55</strain>
    </source>
</reference>
<proteinExistence type="inferred from homology"/>
<dbReference type="AlphaFoldDB" id="A0A075B2X2"/>